<sequence>MKTDEINKVVDEMSLSENIELADIPDIELYMEQVTGFIDDRLKNLKRDSSEKTLTKTMINNYTKLGILMPPKNKKYSKDHMILMLLVYYLKQVLSLDDIKALIAPILNDMSTTEDDVIPLEDIYSIFLELKSLEFEDFKQDIEEKYNVIRAKTNEVSQEEADIKEKAELFLTVIMLIAKAHANKRLAEKIIDKFFK</sequence>
<dbReference type="STRING" id="1121324.CLIT_10c03130"/>
<proteinExistence type="predicted"/>
<evidence type="ECO:0000313" key="1">
    <source>
        <dbReference type="EMBL" id="KDR95586.1"/>
    </source>
</evidence>
<dbReference type="PANTHER" id="PTHR40056:SF1">
    <property type="entry name" value="DUF1836 DOMAIN-CONTAINING PROTEIN"/>
    <property type="match status" value="1"/>
</dbReference>
<gene>
    <name evidence="1" type="ORF">CLIT_10c03130</name>
</gene>
<dbReference type="AlphaFoldDB" id="A0A069REZ7"/>
<keyword evidence="2" id="KW-1185">Reference proteome</keyword>
<evidence type="ECO:0008006" key="3">
    <source>
        <dbReference type="Google" id="ProtNLM"/>
    </source>
</evidence>
<reference evidence="1 2" key="1">
    <citation type="submission" date="2014-03" db="EMBL/GenBank/DDBJ databases">
        <title>Genome sequence of Clostridium litorale W6, DSM 5388.</title>
        <authorList>
            <person name="Poehlein A."/>
            <person name="Jagirdar A."/>
            <person name="Khonsari B."/>
            <person name="Chibani C.M."/>
            <person name="Gutierrez Gutierrez D.A."/>
            <person name="Davydova E."/>
            <person name="Alghaithi H.S."/>
            <person name="Nair K.P."/>
            <person name="Dhamotharan K."/>
            <person name="Chandran L."/>
            <person name="G W."/>
            <person name="Daniel R."/>
        </authorList>
    </citation>
    <scope>NUCLEOTIDE SEQUENCE [LARGE SCALE GENOMIC DNA]</scope>
    <source>
        <strain evidence="1 2">W6</strain>
    </source>
</reference>
<dbReference type="PANTHER" id="PTHR40056">
    <property type="entry name" value="HYPOTHETICAL CYTOSOLIC PROTEIN"/>
    <property type="match status" value="1"/>
</dbReference>
<dbReference type="eggNOG" id="COG0789">
    <property type="taxonomic scope" value="Bacteria"/>
</dbReference>
<accession>A0A069REZ7</accession>
<dbReference type="RefSeq" id="WP_038263947.1">
    <property type="nucleotide sequence ID" value="NZ_FSRH01000006.1"/>
</dbReference>
<dbReference type="EMBL" id="JJMM01000010">
    <property type="protein sequence ID" value="KDR95586.1"/>
    <property type="molecule type" value="Genomic_DNA"/>
</dbReference>
<dbReference type="Proteomes" id="UP000027946">
    <property type="component" value="Unassembled WGS sequence"/>
</dbReference>
<dbReference type="Pfam" id="PF08876">
    <property type="entry name" value="DUF1836"/>
    <property type="match status" value="1"/>
</dbReference>
<dbReference type="InterPro" id="IPR014975">
    <property type="entry name" value="DUF1836"/>
</dbReference>
<protein>
    <recommendedName>
        <fullName evidence="3">DUF1836 domain-containing protein</fullName>
    </recommendedName>
</protein>
<organism evidence="1 2">
    <name type="scientific">Peptoclostridium litorale DSM 5388</name>
    <dbReference type="NCBI Taxonomy" id="1121324"/>
    <lineage>
        <taxon>Bacteria</taxon>
        <taxon>Bacillati</taxon>
        <taxon>Bacillota</taxon>
        <taxon>Clostridia</taxon>
        <taxon>Peptostreptococcales</taxon>
        <taxon>Peptoclostridiaceae</taxon>
        <taxon>Peptoclostridium</taxon>
    </lineage>
</organism>
<name>A0A069REZ7_PEPLI</name>
<evidence type="ECO:0000313" key="2">
    <source>
        <dbReference type="Proteomes" id="UP000027946"/>
    </source>
</evidence>
<comment type="caution">
    <text evidence="1">The sequence shown here is derived from an EMBL/GenBank/DDBJ whole genome shotgun (WGS) entry which is preliminary data.</text>
</comment>